<dbReference type="Proteomes" id="UP000650833">
    <property type="component" value="Unassembled WGS sequence"/>
</dbReference>
<comment type="caution">
    <text evidence="2">The sequence shown here is derived from an EMBL/GenBank/DDBJ whole genome shotgun (WGS) entry which is preliminary data.</text>
</comment>
<dbReference type="AlphaFoldDB" id="A0A8H7UNK9"/>
<feature type="coiled-coil region" evidence="1">
    <location>
        <begin position="1"/>
        <end position="46"/>
    </location>
</feature>
<dbReference type="InterPro" id="IPR039604">
    <property type="entry name" value="Bfr1"/>
</dbReference>
<accession>A0A8H7UNK9</accession>
<dbReference type="PANTHER" id="PTHR31027:SF2">
    <property type="entry name" value="LEBERCILIN DOMAIN-CONTAINING PROTEIN"/>
    <property type="match status" value="1"/>
</dbReference>
<organism evidence="2 3">
    <name type="scientific">Mucor plumbeus</name>
    <dbReference type="NCBI Taxonomy" id="97098"/>
    <lineage>
        <taxon>Eukaryota</taxon>
        <taxon>Fungi</taxon>
        <taxon>Fungi incertae sedis</taxon>
        <taxon>Mucoromycota</taxon>
        <taxon>Mucoromycotina</taxon>
        <taxon>Mucoromycetes</taxon>
        <taxon>Mucorales</taxon>
        <taxon>Mucorineae</taxon>
        <taxon>Mucoraceae</taxon>
        <taxon>Mucor</taxon>
    </lineage>
</organism>
<dbReference type="GO" id="GO:0005783">
    <property type="term" value="C:endoplasmic reticulum"/>
    <property type="evidence" value="ECO:0007669"/>
    <property type="project" value="TreeGrafter"/>
</dbReference>
<dbReference type="GO" id="GO:1990904">
    <property type="term" value="C:ribonucleoprotein complex"/>
    <property type="evidence" value="ECO:0007669"/>
    <property type="project" value="TreeGrafter"/>
</dbReference>
<evidence type="ECO:0000313" key="2">
    <source>
        <dbReference type="EMBL" id="KAG2189785.1"/>
    </source>
</evidence>
<gene>
    <name evidence="2" type="ORF">INT46_007574</name>
</gene>
<dbReference type="GO" id="GO:0042175">
    <property type="term" value="C:nuclear outer membrane-endoplasmic reticulum membrane network"/>
    <property type="evidence" value="ECO:0007669"/>
    <property type="project" value="TreeGrafter"/>
</dbReference>
<evidence type="ECO:0000256" key="1">
    <source>
        <dbReference type="SAM" id="Coils"/>
    </source>
</evidence>
<name>A0A8H7UNK9_9FUNG</name>
<keyword evidence="1" id="KW-0175">Coiled coil</keyword>
<proteinExistence type="predicted"/>
<evidence type="ECO:0000313" key="3">
    <source>
        <dbReference type="Proteomes" id="UP000650833"/>
    </source>
</evidence>
<dbReference type="GO" id="GO:0003729">
    <property type="term" value="F:mRNA binding"/>
    <property type="evidence" value="ECO:0007669"/>
    <property type="project" value="TreeGrafter"/>
</dbReference>
<keyword evidence="3" id="KW-1185">Reference proteome</keyword>
<dbReference type="EMBL" id="JAEPRC010001190">
    <property type="protein sequence ID" value="KAG2189785.1"/>
    <property type="molecule type" value="Genomic_DNA"/>
</dbReference>
<dbReference type="OrthoDB" id="2195113at2759"/>
<reference evidence="2" key="1">
    <citation type="submission" date="2020-12" db="EMBL/GenBank/DDBJ databases">
        <title>Metabolic potential, ecology and presence of endohyphal bacteria is reflected in genomic diversity of Mucoromycotina.</title>
        <authorList>
            <person name="Muszewska A."/>
            <person name="Okrasinska A."/>
            <person name="Steczkiewicz K."/>
            <person name="Drgas O."/>
            <person name="Orlowska M."/>
            <person name="Perlinska-Lenart U."/>
            <person name="Aleksandrzak-Piekarczyk T."/>
            <person name="Szatraj K."/>
            <person name="Zielenkiewicz U."/>
            <person name="Pilsyk S."/>
            <person name="Malc E."/>
            <person name="Mieczkowski P."/>
            <person name="Kruszewska J.S."/>
            <person name="Biernat P."/>
            <person name="Pawlowska J."/>
        </authorList>
    </citation>
    <scope>NUCLEOTIDE SEQUENCE</scope>
    <source>
        <strain evidence="2">CBS 226.32</strain>
    </source>
</reference>
<dbReference type="PANTHER" id="PTHR31027">
    <property type="entry name" value="NUCLEAR SEGREGATION PROTEIN BFR1"/>
    <property type="match status" value="1"/>
</dbReference>
<sequence>MEEVDQRVKELKTQFERSKNVDNGENKRLSDKYKILNIELETLLDDGANQREERNKLYDERAHIKGLLNKAYNTLRSPREENRKANDEYYTAIREACEERKEKKHLEKIQYEADKCQEAARQELELASLPAFEYEIILCDTLGAFFMDICQNADETYFMGSSNNSKKKGNNKITTKEKKSDTLKSPLSTMEGFFEVKLNNHNAIEVNKKKATEKVTAMTANEEETIINIEA</sequence>
<dbReference type="GO" id="GO:0008298">
    <property type="term" value="P:intracellular mRNA localization"/>
    <property type="evidence" value="ECO:0007669"/>
    <property type="project" value="TreeGrafter"/>
</dbReference>
<protein>
    <submittedName>
        <fullName evidence="2">Uncharacterized protein</fullName>
    </submittedName>
</protein>